<reference evidence="3" key="3">
    <citation type="submission" date="2010-09" db="EMBL/GenBank/DDBJ databases">
        <title>Annotation of Gaeumannomyces graminis var. tritici R3-111a-1.</title>
        <authorList>
            <consortium name="The Broad Institute Genome Sequencing Platform"/>
            <person name="Ma L.-J."/>
            <person name="Dead R."/>
            <person name="Young S.K."/>
            <person name="Zeng Q."/>
            <person name="Gargeya S."/>
            <person name="Fitzgerald M."/>
            <person name="Haas B."/>
            <person name="Abouelleil A."/>
            <person name="Alvarado L."/>
            <person name="Arachchi H.M."/>
            <person name="Berlin A."/>
            <person name="Brown A."/>
            <person name="Chapman S.B."/>
            <person name="Chen Z."/>
            <person name="Dunbar C."/>
            <person name="Freedman E."/>
            <person name="Gearin G."/>
            <person name="Gellesch M."/>
            <person name="Goldberg J."/>
            <person name="Griggs A."/>
            <person name="Gujja S."/>
            <person name="Heiman D."/>
            <person name="Howarth C."/>
            <person name="Larson L."/>
            <person name="Lui A."/>
            <person name="MacDonald P.J.P."/>
            <person name="Mehta T."/>
            <person name="Montmayeur A."/>
            <person name="Murphy C."/>
            <person name="Neiman D."/>
            <person name="Pearson M."/>
            <person name="Priest M."/>
            <person name="Roberts A."/>
            <person name="Saif S."/>
            <person name="Shea T."/>
            <person name="Shenoy N."/>
            <person name="Sisk P."/>
            <person name="Stolte C."/>
            <person name="Sykes S."/>
            <person name="Yandava C."/>
            <person name="Wortman J."/>
            <person name="Nusbaum C."/>
            <person name="Birren B."/>
        </authorList>
    </citation>
    <scope>NUCLEOTIDE SEQUENCE</scope>
    <source>
        <strain evidence="3">R3-111a-1</strain>
    </source>
</reference>
<dbReference type="InterPro" id="IPR021460">
    <property type="entry name" value="DUF3112"/>
</dbReference>
<proteinExistence type="predicted"/>
<feature type="transmembrane region" description="Helical" evidence="2">
    <location>
        <begin position="45"/>
        <end position="67"/>
    </location>
</feature>
<organism evidence="3">
    <name type="scientific">Gaeumannomyces tritici (strain R3-111a-1)</name>
    <name type="common">Wheat and barley take-all root rot fungus</name>
    <name type="synonym">Gaeumannomyces graminis var. tritici</name>
    <dbReference type="NCBI Taxonomy" id="644352"/>
    <lineage>
        <taxon>Eukaryota</taxon>
        <taxon>Fungi</taxon>
        <taxon>Dikarya</taxon>
        <taxon>Ascomycota</taxon>
        <taxon>Pezizomycotina</taxon>
        <taxon>Sordariomycetes</taxon>
        <taxon>Sordariomycetidae</taxon>
        <taxon>Magnaporthales</taxon>
        <taxon>Magnaporthaceae</taxon>
        <taxon>Gaeumannomyces</taxon>
    </lineage>
</organism>
<dbReference type="Proteomes" id="UP000006039">
    <property type="component" value="Unassembled WGS sequence"/>
</dbReference>
<keyword evidence="5" id="KW-1185">Reference proteome</keyword>
<dbReference type="AlphaFoldDB" id="J3NQ12"/>
<protein>
    <submittedName>
        <fullName evidence="3 4">Uncharacterized protein</fullName>
    </submittedName>
</protein>
<dbReference type="GeneID" id="20343828"/>
<dbReference type="RefSeq" id="XP_009219413.1">
    <property type="nucleotide sequence ID" value="XM_009221149.1"/>
</dbReference>
<evidence type="ECO:0000256" key="1">
    <source>
        <dbReference type="SAM" id="MobiDB-lite"/>
    </source>
</evidence>
<dbReference type="EnsemblFungi" id="EJT78268">
    <property type="protein sequence ID" value="EJT78268"/>
    <property type="gene ID" value="GGTG_03370"/>
</dbReference>
<dbReference type="VEuPathDB" id="FungiDB:GGTG_03370"/>
<reference evidence="3" key="2">
    <citation type="submission" date="2010-07" db="EMBL/GenBank/DDBJ databases">
        <authorList>
            <consortium name="The Broad Institute Genome Sequencing Platform"/>
            <consortium name="Broad Institute Genome Sequencing Center for Infectious Disease"/>
            <person name="Ma L.-J."/>
            <person name="Dead R."/>
            <person name="Young S."/>
            <person name="Zeng Q."/>
            <person name="Koehrsen M."/>
            <person name="Alvarado L."/>
            <person name="Berlin A."/>
            <person name="Chapman S.B."/>
            <person name="Chen Z."/>
            <person name="Freedman E."/>
            <person name="Gellesch M."/>
            <person name="Goldberg J."/>
            <person name="Griggs A."/>
            <person name="Gujja S."/>
            <person name="Heilman E.R."/>
            <person name="Heiman D."/>
            <person name="Hepburn T."/>
            <person name="Howarth C."/>
            <person name="Jen D."/>
            <person name="Larson L."/>
            <person name="Mehta T."/>
            <person name="Neiman D."/>
            <person name="Pearson M."/>
            <person name="Roberts A."/>
            <person name="Saif S."/>
            <person name="Shea T."/>
            <person name="Shenoy N."/>
            <person name="Sisk P."/>
            <person name="Stolte C."/>
            <person name="Sykes S."/>
            <person name="Walk T."/>
            <person name="White J."/>
            <person name="Yandava C."/>
            <person name="Haas B."/>
            <person name="Nusbaum C."/>
            <person name="Birren B."/>
        </authorList>
    </citation>
    <scope>NUCLEOTIDE SEQUENCE</scope>
    <source>
        <strain evidence="3">R3-111a-1</strain>
    </source>
</reference>
<keyword evidence="2" id="KW-1133">Transmembrane helix</keyword>
<sequence length="516" mass="55523">MSIYRANARRGHKFLLSDLMFGFSMVRVATCAFRIAWVFAPLRGIILAAVILQNSGAAVAFAVNIIFAQRIARSLHPRFGWRRDFSIFTNAVTISVPLIILEQIGSTIAFFFSVGDPARLRIFQTLLKFGVSYVIFLGGLPLVMLGVADGIPGPLPEPFGTGDWRLKKSVVMVGGLLLLTGAAVRLAVVLNPESPFAMSPLFSKATFYTTQSALELLVIVLYAATRVDLLFHVPDGSSRPGDYSGRNAAADSGKRPVVTRGDVEDTLHGLGVPYEIVRRGRRSTLRPTPDKAVVYAVLYADEPGAGRRSSAGGGQEEPAEPVPAVPGVTRGAGTRSEAATVHQLGEKQTAYRGSDWDYDDEADSPLTVGMRSVPAPPPRARTRPRAQERPDSDTYTSPSEKEGYYYDDGGDDEMVPGPVGYAYPDLPPRAAPVSRRTSMLAAIRPRILRAAAAAAAAAGPEGGGPVTSARARHASTPRRASYVTFDENDSYYIGRRRAADDDPVPVPYLDGSRNGE</sequence>
<dbReference type="eggNOG" id="ENOG502QS69">
    <property type="taxonomic scope" value="Eukaryota"/>
</dbReference>
<evidence type="ECO:0000313" key="5">
    <source>
        <dbReference type="Proteomes" id="UP000006039"/>
    </source>
</evidence>
<dbReference type="Pfam" id="PF11309">
    <property type="entry name" value="DUF3112"/>
    <property type="match status" value="1"/>
</dbReference>
<feature type="transmembrane region" description="Helical" evidence="2">
    <location>
        <begin position="87"/>
        <end position="114"/>
    </location>
</feature>
<reference evidence="4" key="4">
    <citation type="journal article" date="2015" name="G3 (Bethesda)">
        <title>Genome sequences of three phytopathogenic species of the Magnaporthaceae family of fungi.</title>
        <authorList>
            <person name="Okagaki L.H."/>
            <person name="Nunes C.C."/>
            <person name="Sailsbery J."/>
            <person name="Clay B."/>
            <person name="Brown D."/>
            <person name="John T."/>
            <person name="Oh Y."/>
            <person name="Young N."/>
            <person name="Fitzgerald M."/>
            <person name="Haas B.J."/>
            <person name="Zeng Q."/>
            <person name="Young S."/>
            <person name="Adiconis X."/>
            <person name="Fan L."/>
            <person name="Levin J.Z."/>
            <person name="Mitchell T.K."/>
            <person name="Okubara P.A."/>
            <person name="Farman M.L."/>
            <person name="Kohn L.M."/>
            <person name="Birren B."/>
            <person name="Ma L.-J."/>
            <person name="Dean R.A."/>
        </authorList>
    </citation>
    <scope>NUCLEOTIDE SEQUENCE</scope>
    <source>
        <strain evidence="4">R3-111a-1</strain>
    </source>
</reference>
<dbReference type="PANTHER" id="PTHR35184">
    <property type="entry name" value="YALI0C10208P"/>
    <property type="match status" value="1"/>
</dbReference>
<feature type="region of interest" description="Disordered" evidence="1">
    <location>
        <begin position="304"/>
        <end position="421"/>
    </location>
</feature>
<feature type="transmembrane region" description="Helical" evidence="2">
    <location>
        <begin position="20"/>
        <end position="39"/>
    </location>
</feature>
<keyword evidence="2" id="KW-0472">Membrane</keyword>
<gene>
    <name evidence="4" type="primary">20343828</name>
    <name evidence="3" type="ORF">GGTG_03370</name>
</gene>
<accession>J3NQ12</accession>
<feature type="region of interest" description="Disordered" evidence="1">
    <location>
        <begin position="494"/>
        <end position="516"/>
    </location>
</feature>
<feature type="region of interest" description="Disordered" evidence="1">
    <location>
        <begin position="457"/>
        <end position="481"/>
    </location>
</feature>
<feature type="transmembrane region" description="Helical" evidence="2">
    <location>
        <begin position="126"/>
        <end position="148"/>
    </location>
</feature>
<keyword evidence="2" id="KW-0812">Transmembrane</keyword>
<evidence type="ECO:0000313" key="4">
    <source>
        <dbReference type="EnsemblFungi" id="EJT78268"/>
    </source>
</evidence>
<feature type="transmembrane region" description="Helical" evidence="2">
    <location>
        <begin position="169"/>
        <end position="190"/>
    </location>
</feature>
<evidence type="ECO:0000256" key="2">
    <source>
        <dbReference type="SAM" id="Phobius"/>
    </source>
</evidence>
<name>J3NQ12_GAET3</name>
<dbReference type="PANTHER" id="PTHR35184:SF1">
    <property type="entry name" value="INTEGRAL MEMBRANE PROTEIN"/>
    <property type="match status" value="1"/>
</dbReference>
<dbReference type="OrthoDB" id="3357002at2759"/>
<dbReference type="STRING" id="644352.J3NQ12"/>
<reference evidence="4" key="5">
    <citation type="submission" date="2018-04" db="UniProtKB">
        <authorList>
            <consortium name="EnsemblFungi"/>
        </authorList>
    </citation>
    <scope>IDENTIFICATION</scope>
    <source>
        <strain evidence="4">R3-111a-1</strain>
    </source>
</reference>
<dbReference type="EMBL" id="GL385396">
    <property type="protein sequence ID" value="EJT78268.1"/>
    <property type="molecule type" value="Genomic_DNA"/>
</dbReference>
<dbReference type="HOGENOM" id="CLU_024263_2_1_1"/>
<reference evidence="5" key="1">
    <citation type="submission" date="2010-07" db="EMBL/GenBank/DDBJ databases">
        <title>The genome sequence of Gaeumannomyces graminis var. tritici strain R3-111a-1.</title>
        <authorList>
            <consortium name="The Broad Institute Genome Sequencing Platform"/>
            <person name="Ma L.-J."/>
            <person name="Dead R."/>
            <person name="Young S."/>
            <person name="Zeng Q."/>
            <person name="Koehrsen M."/>
            <person name="Alvarado L."/>
            <person name="Berlin A."/>
            <person name="Chapman S.B."/>
            <person name="Chen Z."/>
            <person name="Freedman E."/>
            <person name="Gellesch M."/>
            <person name="Goldberg J."/>
            <person name="Griggs A."/>
            <person name="Gujja S."/>
            <person name="Heilman E.R."/>
            <person name="Heiman D."/>
            <person name="Hepburn T."/>
            <person name="Howarth C."/>
            <person name="Jen D."/>
            <person name="Larson L."/>
            <person name="Mehta T."/>
            <person name="Neiman D."/>
            <person name="Pearson M."/>
            <person name="Roberts A."/>
            <person name="Saif S."/>
            <person name="Shea T."/>
            <person name="Shenoy N."/>
            <person name="Sisk P."/>
            <person name="Stolte C."/>
            <person name="Sykes S."/>
            <person name="Walk T."/>
            <person name="White J."/>
            <person name="Yandava C."/>
            <person name="Haas B."/>
            <person name="Nusbaum C."/>
            <person name="Birren B."/>
        </authorList>
    </citation>
    <scope>NUCLEOTIDE SEQUENCE [LARGE SCALE GENOMIC DNA]</scope>
    <source>
        <strain evidence="5">R3-111a-1</strain>
    </source>
</reference>
<evidence type="ECO:0000313" key="3">
    <source>
        <dbReference type="EMBL" id="EJT78268.1"/>
    </source>
</evidence>